<feature type="region of interest" description="Disordered" evidence="1">
    <location>
        <begin position="301"/>
        <end position="328"/>
    </location>
</feature>
<reference evidence="2 3" key="1">
    <citation type="journal article" date="2016" name="Genome Announc.">
        <title>Draft Whole-Genome Sequence of Trichoderma gamsii T6085, a Promising Biocontrol Agent of Fusarium Head Blight on Wheat.</title>
        <authorList>
            <person name="Baroncelli R."/>
            <person name="Zapparata A."/>
            <person name="Piaggeschi G."/>
            <person name="Sarrocco S."/>
            <person name="Vannacci G."/>
        </authorList>
    </citation>
    <scope>NUCLEOTIDE SEQUENCE [LARGE SCALE GENOMIC DNA]</scope>
    <source>
        <strain evidence="2 3">T6085</strain>
    </source>
</reference>
<evidence type="ECO:0000256" key="1">
    <source>
        <dbReference type="SAM" id="MobiDB-lite"/>
    </source>
</evidence>
<comment type="caution">
    <text evidence="2">The sequence shown here is derived from an EMBL/GenBank/DDBJ whole genome shotgun (WGS) entry which is preliminary data.</text>
</comment>
<sequence length="328" mass="38220">MMQRIATRGRALRQIYSATHNCSRSLFTSLTKTDVTTRSMRHIATEWGETGWIRRPRAMMSSNSARPTTYLDDGFSGDIDFDRLKSHMTCSKFHDSIWGLVIYRCSQGHQSAWDRMVQALRSEVQETLRYYIREDLLQFHDLHVIDDKALYGATSHQVREHFQSWSPKSLKDRLRPGATDLEKDIGWHYATSTPRYDYCLFADDICLESMDQSGYDMPVVKILPRDWESSLSPEEMSQPVPTPFHDGVTEHWEEDVGWMYMSLNNYIDKYDLLGEVSTDWYDQYVRPPYMNGLESETDFVGNWRKKSSSEEANQADRKGSLSTKQSNH</sequence>
<dbReference type="GeneID" id="36347503"/>
<dbReference type="EMBL" id="JPDN02000012">
    <property type="protein sequence ID" value="PON26779.1"/>
    <property type="molecule type" value="Genomic_DNA"/>
</dbReference>
<dbReference type="STRING" id="398673.A0A2P4ZR49"/>
<proteinExistence type="predicted"/>
<organism evidence="2 3">
    <name type="scientific">Trichoderma gamsii</name>
    <dbReference type="NCBI Taxonomy" id="398673"/>
    <lineage>
        <taxon>Eukaryota</taxon>
        <taxon>Fungi</taxon>
        <taxon>Dikarya</taxon>
        <taxon>Ascomycota</taxon>
        <taxon>Pezizomycotina</taxon>
        <taxon>Sordariomycetes</taxon>
        <taxon>Hypocreomycetidae</taxon>
        <taxon>Hypocreales</taxon>
        <taxon>Hypocreaceae</taxon>
        <taxon>Trichoderma</taxon>
    </lineage>
</organism>
<dbReference type="AlphaFoldDB" id="A0A2P4ZR49"/>
<evidence type="ECO:0000313" key="3">
    <source>
        <dbReference type="Proteomes" id="UP000054821"/>
    </source>
</evidence>
<protein>
    <submittedName>
        <fullName evidence="2">Uncharacterized protein</fullName>
    </submittedName>
</protein>
<accession>A0A2P4ZR49</accession>
<name>A0A2P4ZR49_9HYPO</name>
<dbReference type="Proteomes" id="UP000054821">
    <property type="component" value="Unassembled WGS sequence"/>
</dbReference>
<evidence type="ECO:0000313" key="2">
    <source>
        <dbReference type="EMBL" id="PON26779.1"/>
    </source>
</evidence>
<gene>
    <name evidence="2" type="ORF">TGAM01_v204280</name>
</gene>
<dbReference type="RefSeq" id="XP_024405851.1">
    <property type="nucleotide sequence ID" value="XM_024549387.1"/>
</dbReference>
<keyword evidence="3" id="KW-1185">Reference proteome</keyword>